<feature type="region of interest" description="Disordered" evidence="1">
    <location>
        <begin position="1"/>
        <end position="36"/>
    </location>
</feature>
<dbReference type="Gene3D" id="1.10.10.10">
    <property type="entry name" value="Winged helix-like DNA-binding domain superfamily/Winged helix DNA-binding domain"/>
    <property type="match status" value="1"/>
</dbReference>
<feature type="domain" description="HTH arsR-type" evidence="2">
    <location>
        <begin position="28"/>
        <end position="123"/>
    </location>
</feature>
<dbReference type="Proteomes" id="UP000315353">
    <property type="component" value="Unassembled WGS sequence"/>
</dbReference>
<name>A0AB73B8N8_CORFL</name>
<dbReference type="PANTHER" id="PTHR30363">
    <property type="entry name" value="HTH-TYPE TRANSCRIPTIONAL REGULATOR SRLR-RELATED"/>
    <property type="match status" value="1"/>
</dbReference>
<dbReference type="SMART" id="SM00418">
    <property type="entry name" value="HTH_ARSR"/>
    <property type="match status" value="1"/>
</dbReference>
<reference evidence="3 4" key="1">
    <citation type="submission" date="2019-06" db="EMBL/GenBank/DDBJ databases">
        <title>Whole genome shotgun sequence of Corynebacterium flavescens NBRC 14136.</title>
        <authorList>
            <person name="Hosoyama A."/>
            <person name="Uohara A."/>
            <person name="Ohji S."/>
            <person name="Ichikawa N."/>
        </authorList>
    </citation>
    <scope>NUCLEOTIDE SEQUENCE [LARGE SCALE GENOMIC DNA]</scope>
    <source>
        <strain evidence="3 4">NBRC 14136</strain>
    </source>
</reference>
<sequence length="256" mass="27691">MATRPNKAGVHVESQLNQDIESASDSSKETRTAEGDTRRQVMLLLLKDGPVTASYLGERLGLSAAGIRRHLDILVEEGLTEVVRKRPQTRSGESAGRGRPAKHFRLTDRGRAHFGHAYDELASEALDALREAGGSEAVKRFAKARFQRLVADVDPLVGLEESVDEVAQRLAEVLDEHGYAATVNKAGQGVQICQHHCPVAHVAAEHPELCEAEQEVFSSLLGTHVQPLASIAEGHGICTTNIPLTPIKSNSERSGF</sequence>
<dbReference type="Pfam" id="PF12840">
    <property type="entry name" value="HTH_20"/>
    <property type="match status" value="1"/>
</dbReference>
<dbReference type="InterPro" id="IPR050313">
    <property type="entry name" value="Carb_Metab_HTH_regulators"/>
</dbReference>
<dbReference type="SUPFAM" id="SSF46785">
    <property type="entry name" value="Winged helix' DNA-binding domain"/>
    <property type="match status" value="1"/>
</dbReference>
<dbReference type="PANTHER" id="PTHR30363:SF28">
    <property type="entry name" value="TRANSCRIPTIONAL REGULATORY PROTEIN-RELATED"/>
    <property type="match status" value="1"/>
</dbReference>
<proteinExistence type="predicted"/>
<comment type="caution">
    <text evidence="3">The sequence shown here is derived from an EMBL/GenBank/DDBJ whole genome shotgun (WGS) entry which is preliminary data.</text>
</comment>
<dbReference type="InterPro" id="IPR036390">
    <property type="entry name" value="WH_DNA-bd_sf"/>
</dbReference>
<dbReference type="EMBL" id="BJNB01000026">
    <property type="protein sequence ID" value="GEB98194.1"/>
    <property type="molecule type" value="Genomic_DNA"/>
</dbReference>
<dbReference type="GO" id="GO:0003700">
    <property type="term" value="F:DNA-binding transcription factor activity"/>
    <property type="evidence" value="ECO:0007669"/>
    <property type="project" value="InterPro"/>
</dbReference>
<dbReference type="InterPro" id="IPR036388">
    <property type="entry name" value="WH-like_DNA-bd_sf"/>
</dbReference>
<evidence type="ECO:0000259" key="2">
    <source>
        <dbReference type="SMART" id="SM00418"/>
    </source>
</evidence>
<protein>
    <submittedName>
        <fullName evidence="3">Transcriptional regulator</fullName>
    </submittedName>
</protein>
<organism evidence="3 4">
    <name type="scientific">Corynebacterium flavescens</name>
    <dbReference type="NCBI Taxonomy" id="28028"/>
    <lineage>
        <taxon>Bacteria</taxon>
        <taxon>Bacillati</taxon>
        <taxon>Actinomycetota</taxon>
        <taxon>Actinomycetes</taxon>
        <taxon>Mycobacteriales</taxon>
        <taxon>Corynebacteriaceae</taxon>
        <taxon>Corynebacterium</taxon>
    </lineage>
</organism>
<dbReference type="AlphaFoldDB" id="A0AB73B8N8"/>
<feature type="compositionally biased region" description="Basic and acidic residues" evidence="1">
    <location>
        <begin position="26"/>
        <end position="36"/>
    </location>
</feature>
<dbReference type="InterPro" id="IPR011991">
    <property type="entry name" value="ArsR-like_HTH"/>
</dbReference>
<evidence type="ECO:0000256" key="1">
    <source>
        <dbReference type="SAM" id="MobiDB-lite"/>
    </source>
</evidence>
<feature type="compositionally biased region" description="Polar residues" evidence="1">
    <location>
        <begin position="14"/>
        <end position="25"/>
    </location>
</feature>
<evidence type="ECO:0000313" key="4">
    <source>
        <dbReference type="Proteomes" id="UP000315353"/>
    </source>
</evidence>
<gene>
    <name evidence="3" type="ORF">CFL01nite_16890</name>
</gene>
<dbReference type="CDD" id="cd00090">
    <property type="entry name" value="HTH_ARSR"/>
    <property type="match status" value="1"/>
</dbReference>
<evidence type="ECO:0000313" key="3">
    <source>
        <dbReference type="EMBL" id="GEB98194.1"/>
    </source>
</evidence>
<accession>A0AB73B8N8</accession>
<dbReference type="InterPro" id="IPR001845">
    <property type="entry name" value="HTH_ArsR_DNA-bd_dom"/>
</dbReference>